<dbReference type="EMBL" id="DAAOTY010000048">
    <property type="protein sequence ID" value="HAD3816979.1"/>
    <property type="molecule type" value="Genomic_DNA"/>
</dbReference>
<dbReference type="AlphaFoldDB" id="A0A713Z1K2"/>
<evidence type="ECO:0000313" key="1">
    <source>
        <dbReference type="EMBL" id="HAD3816979.1"/>
    </source>
</evidence>
<comment type="caution">
    <text evidence="1">The sequence shown here is derived from an EMBL/GenBank/DDBJ whole genome shotgun (WGS) entry which is preliminary data.</text>
</comment>
<protein>
    <submittedName>
        <fullName evidence="1">Plasmid transfer protein</fullName>
    </submittedName>
</protein>
<sequence length="172" mass="18826">MLSLSLPAMTMAADTGVPGAMCQSAGVWQGLIKNICWSCIFPMRIMGIGAAPEGAAPSRPGCYCTDQNGIPEIGWQLSFFQPVKIVEVVKSPWCSPFLEGTMLQKSQFDIGKSNTNQPMTATEAGFYDVHLWEFPIMTMLKLLVIGECTAEPYVDASLTYISEVDPMWESDL</sequence>
<dbReference type="InterPro" id="IPR009649">
    <property type="entry name" value="TraU"/>
</dbReference>
<reference evidence="1" key="1">
    <citation type="journal article" date="2018" name="Genome Biol.">
        <title>SKESA: strategic k-mer extension for scrupulous assemblies.</title>
        <authorList>
            <person name="Souvorov A."/>
            <person name="Agarwala R."/>
            <person name="Lipman D.J."/>
        </authorList>
    </citation>
    <scope>NUCLEOTIDE SEQUENCE</scope>
    <source>
        <strain evidence="1">CT18</strain>
    </source>
</reference>
<gene>
    <name evidence="1" type="ORF">G1S44_24305</name>
</gene>
<name>A0A713Z1K2_SALTI</name>
<accession>A0A713Z1K2</accession>
<reference evidence="1" key="2">
    <citation type="submission" date="2019-01" db="EMBL/GenBank/DDBJ databases">
        <authorList>
            <consortium name="NCBI Pathogen Detection Project"/>
        </authorList>
    </citation>
    <scope>NUCLEOTIDE SEQUENCE</scope>
    <source>
        <strain evidence="1">CT18</strain>
    </source>
</reference>
<dbReference type="Pfam" id="PF06834">
    <property type="entry name" value="TraU"/>
    <property type="match status" value="1"/>
</dbReference>
<proteinExistence type="predicted"/>
<organism evidence="1">
    <name type="scientific">Salmonella enterica subsp. enterica serovar Typhi str. CT18</name>
    <dbReference type="NCBI Taxonomy" id="220341"/>
    <lineage>
        <taxon>Bacteria</taxon>
        <taxon>Pseudomonadati</taxon>
        <taxon>Pseudomonadota</taxon>
        <taxon>Gammaproteobacteria</taxon>
        <taxon>Enterobacterales</taxon>
        <taxon>Enterobacteriaceae</taxon>
        <taxon>Salmonella</taxon>
    </lineage>
</organism>
<feature type="non-terminal residue" evidence="1">
    <location>
        <position position="172"/>
    </location>
</feature>